<dbReference type="AlphaFoldDB" id="A0A1B9F2K7"/>
<sequence>MPSFLRQKSLELKTMKNVRHKMPFEEAMVKRPFYKIHLKTIW</sequence>
<evidence type="ECO:0000313" key="1">
    <source>
        <dbReference type="EMBL" id="OCC14168.1"/>
    </source>
</evidence>
<reference evidence="1 2" key="1">
    <citation type="submission" date="2016-06" db="EMBL/GenBank/DDBJ databases">
        <title>Respiratory ammonification of nitrate coupled to the oxidation of elemental sulfur in deep-sea autotrophic thermophilic bacteria.</title>
        <authorList>
            <person name="Slobodkina G.B."/>
            <person name="Mardanov A.V."/>
            <person name="Ravin N.V."/>
            <person name="Frolova A.A."/>
            <person name="Viryasiv M.B."/>
            <person name="Chernyh N.A."/>
            <person name="Bonch-Osmolovskaya E.A."/>
            <person name="Slobodkin A.I."/>
        </authorList>
    </citation>
    <scope>NUCLEOTIDE SEQUENCE [LARGE SCALE GENOMIC DNA]</scope>
    <source>
        <strain evidence="1 2">S69</strain>
    </source>
</reference>
<protein>
    <submittedName>
        <fullName evidence="1">Uncharacterized protein</fullName>
    </submittedName>
</protein>
<name>A0A1B9F2K7_9BACT</name>
<accession>A0A1B9F2K7</accession>
<keyword evidence="2" id="KW-1185">Reference proteome</keyword>
<dbReference type="EMBL" id="MAGO01000018">
    <property type="protein sequence ID" value="OCC14168.1"/>
    <property type="molecule type" value="Genomic_DNA"/>
</dbReference>
<proteinExistence type="predicted"/>
<comment type="caution">
    <text evidence="1">The sequence shown here is derived from an EMBL/GenBank/DDBJ whole genome shotgun (WGS) entry which is preliminary data.</text>
</comment>
<dbReference type="Proteomes" id="UP000093080">
    <property type="component" value="Unassembled WGS sequence"/>
</dbReference>
<gene>
    <name evidence="1" type="ORF">DBT_2424</name>
</gene>
<evidence type="ECO:0000313" key="2">
    <source>
        <dbReference type="Proteomes" id="UP000093080"/>
    </source>
</evidence>
<organism evidence="1 2">
    <name type="scientific">Dissulfuribacter thermophilus</name>
    <dbReference type="NCBI Taxonomy" id="1156395"/>
    <lineage>
        <taxon>Bacteria</taxon>
        <taxon>Pseudomonadati</taxon>
        <taxon>Thermodesulfobacteriota</taxon>
        <taxon>Dissulfuribacteria</taxon>
        <taxon>Dissulfuribacterales</taxon>
        <taxon>Dissulfuribacteraceae</taxon>
        <taxon>Dissulfuribacter</taxon>
    </lineage>
</organism>